<dbReference type="EMBL" id="JACONZ010000002">
    <property type="protein sequence ID" value="MBC5581449.1"/>
    <property type="molecule type" value="Genomic_DNA"/>
</dbReference>
<organism evidence="1 2">
    <name type="scientific">Anaerofilum hominis</name>
    <dbReference type="NCBI Taxonomy" id="2763016"/>
    <lineage>
        <taxon>Bacteria</taxon>
        <taxon>Bacillati</taxon>
        <taxon>Bacillota</taxon>
        <taxon>Clostridia</taxon>
        <taxon>Eubacteriales</taxon>
        <taxon>Oscillospiraceae</taxon>
        <taxon>Anaerofilum</taxon>
    </lineage>
</organism>
<dbReference type="Pfam" id="PF00805">
    <property type="entry name" value="Pentapeptide"/>
    <property type="match status" value="1"/>
</dbReference>
<gene>
    <name evidence="1" type="ORF">H8S23_07985</name>
</gene>
<dbReference type="Gene3D" id="2.160.20.80">
    <property type="entry name" value="E3 ubiquitin-protein ligase SopA"/>
    <property type="match status" value="1"/>
</dbReference>
<keyword evidence="2" id="KW-1185">Reference proteome</keyword>
<dbReference type="RefSeq" id="WP_186887800.1">
    <property type="nucleotide sequence ID" value="NZ_JACONZ010000002.1"/>
</dbReference>
<evidence type="ECO:0000313" key="1">
    <source>
        <dbReference type="EMBL" id="MBC5581449.1"/>
    </source>
</evidence>
<sequence>MNSELWGEDRYPALTAELRGDCTRCAGLCCTALWFSKSDGFPADKPSGVPCRHLRADWLCAIHDRLEERGCRGCRAYDCLGAGQRAAALCSGLRENGEPEGRAQLCAVFLTLVRLRQTLWYLVCAASLRPAGALLPGLERLIAEEQRLEAMLPQPLPAGAEEQWRKNADRTLRRAISLTQQQVLRGRPARQVRDGAGRRLRGSLTGADFGMGLLIAADLSGCVLTGANFLGADLRDADLRGADLSESIFLTQSQINAARGDGATRLPPRLKRPEWWCEKTR</sequence>
<accession>A0A923I7W4</accession>
<comment type="caution">
    <text evidence="1">The sequence shown here is derived from an EMBL/GenBank/DDBJ whole genome shotgun (WGS) entry which is preliminary data.</text>
</comment>
<name>A0A923I7W4_9FIRM</name>
<dbReference type="AlphaFoldDB" id="A0A923I7W4"/>
<evidence type="ECO:0000313" key="2">
    <source>
        <dbReference type="Proteomes" id="UP000659630"/>
    </source>
</evidence>
<protein>
    <submittedName>
        <fullName evidence="1">Pentapeptide repeat-containing protein</fullName>
    </submittedName>
</protein>
<dbReference type="SUPFAM" id="SSF141571">
    <property type="entry name" value="Pentapeptide repeat-like"/>
    <property type="match status" value="1"/>
</dbReference>
<reference evidence="1" key="1">
    <citation type="submission" date="2020-08" db="EMBL/GenBank/DDBJ databases">
        <title>Genome public.</title>
        <authorList>
            <person name="Liu C."/>
            <person name="Sun Q."/>
        </authorList>
    </citation>
    <scope>NUCLEOTIDE SEQUENCE</scope>
    <source>
        <strain evidence="1">BX8</strain>
    </source>
</reference>
<dbReference type="InterPro" id="IPR001646">
    <property type="entry name" value="5peptide_repeat"/>
</dbReference>
<dbReference type="Proteomes" id="UP000659630">
    <property type="component" value="Unassembled WGS sequence"/>
</dbReference>
<proteinExistence type="predicted"/>